<reference evidence="1 2" key="1">
    <citation type="submission" date="2015-01" db="EMBL/GenBank/DDBJ databases">
        <title>The Genome Sequence of Rhinocladiella mackenzie CBS 650.93.</title>
        <authorList>
            <consortium name="The Broad Institute Genomics Platform"/>
            <person name="Cuomo C."/>
            <person name="de Hoog S."/>
            <person name="Gorbushina A."/>
            <person name="Stielow B."/>
            <person name="Teixiera M."/>
            <person name="Abouelleil A."/>
            <person name="Chapman S.B."/>
            <person name="Priest M."/>
            <person name="Young S.K."/>
            <person name="Wortman J."/>
            <person name="Nusbaum C."/>
            <person name="Birren B."/>
        </authorList>
    </citation>
    <scope>NUCLEOTIDE SEQUENCE [LARGE SCALE GENOMIC DNA]</scope>
    <source>
        <strain evidence="1 2">CBS 650.93</strain>
    </source>
</reference>
<protein>
    <recommendedName>
        <fullName evidence="3">Endonuclease/exonuclease/phosphatase domain-containing protein</fullName>
    </recommendedName>
</protein>
<dbReference type="InterPro" id="IPR050410">
    <property type="entry name" value="CCR4/nocturin_mRNA_transcr"/>
</dbReference>
<dbReference type="Gene3D" id="3.60.10.10">
    <property type="entry name" value="Endonuclease/exonuclease/phosphatase"/>
    <property type="match status" value="1"/>
</dbReference>
<dbReference type="RefSeq" id="XP_013270915.1">
    <property type="nucleotide sequence ID" value="XM_013415461.1"/>
</dbReference>
<sequence length="359" mass="40588">MGDASSPPPTSRTGVYSPILMPIRILTHNIRFANDNPEEYECKWEDRFPHLSSHFKYHTREYFTPQSTLVCMQEVLHRQLQDLMRLTFNSPNSNPLTKESSQTSPEANDWAYLGVGRDDGKTQGEYSPIFYRQSAWRCLHFETVWLNETGEVGKKGWDASSVRILTCAVLESVLSPETASTTPKIILALNTHLDDQGDVSRREAAKLILEVSSRLRSQYSPAFTFLAGDLNSRPSGDAYRILNESGSGFVDTWSLISDDNNSEGKIYAYGNERTFTGFERDDRVEGKHRIDFVHLGITEGSHDDAGLDKTRQMVQAYGVLPSRFDDKVWMSDHRAVVVDLLVPFGEPSVCDTRHRMPLG</sequence>
<evidence type="ECO:0008006" key="3">
    <source>
        <dbReference type="Google" id="ProtNLM"/>
    </source>
</evidence>
<dbReference type="OrthoDB" id="276515at2759"/>
<organism evidence="1 2">
    <name type="scientific">Rhinocladiella mackenziei CBS 650.93</name>
    <dbReference type="NCBI Taxonomy" id="1442369"/>
    <lineage>
        <taxon>Eukaryota</taxon>
        <taxon>Fungi</taxon>
        <taxon>Dikarya</taxon>
        <taxon>Ascomycota</taxon>
        <taxon>Pezizomycotina</taxon>
        <taxon>Eurotiomycetes</taxon>
        <taxon>Chaetothyriomycetidae</taxon>
        <taxon>Chaetothyriales</taxon>
        <taxon>Herpotrichiellaceae</taxon>
        <taxon>Rhinocladiella</taxon>
    </lineage>
</organism>
<dbReference type="PANTHER" id="PTHR12121:SF36">
    <property type="entry name" value="ENDONUCLEASE_EXONUCLEASE_PHOSPHATASE DOMAIN-CONTAINING PROTEIN"/>
    <property type="match status" value="1"/>
</dbReference>
<gene>
    <name evidence="1" type="ORF">Z518_07332</name>
</gene>
<evidence type="ECO:0000313" key="2">
    <source>
        <dbReference type="Proteomes" id="UP000053617"/>
    </source>
</evidence>
<dbReference type="InterPro" id="IPR036691">
    <property type="entry name" value="Endo/exonu/phosph_ase_sf"/>
</dbReference>
<evidence type="ECO:0000313" key="1">
    <source>
        <dbReference type="EMBL" id="KIX03779.1"/>
    </source>
</evidence>
<keyword evidence="2" id="KW-1185">Reference proteome</keyword>
<dbReference type="Proteomes" id="UP000053617">
    <property type="component" value="Unassembled WGS sequence"/>
</dbReference>
<name>A0A0D2ID59_9EURO</name>
<dbReference type="GO" id="GO:0000175">
    <property type="term" value="F:3'-5'-RNA exonuclease activity"/>
    <property type="evidence" value="ECO:0007669"/>
    <property type="project" value="TreeGrafter"/>
</dbReference>
<dbReference type="GeneID" id="25295403"/>
<dbReference type="VEuPathDB" id="FungiDB:Z518_07332"/>
<accession>A0A0D2ID59</accession>
<dbReference type="AlphaFoldDB" id="A0A0D2ID59"/>
<dbReference type="SUPFAM" id="SSF56219">
    <property type="entry name" value="DNase I-like"/>
    <property type="match status" value="1"/>
</dbReference>
<proteinExistence type="predicted"/>
<dbReference type="PANTHER" id="PTHR12121">
    <property type="entry name" value="CARBON CATABOLITE REPRESSOR PROTEIN 4"/>
    <property type="match status" value="1"/>
</dbReference>
<dbReference type="EMBL" id="KN847479">
    <property type="protein sequence ID" value="KIX03779.1"/>
    <property type="molecule type" value="Genomic_DNA"/>
</dbReference>
<dbReference type="STRING" id="1442369.A0A0D2ID59"/>
<dbReference type="HOGENOM" id="CLU_030508_0_0_1"/>
<dbReference type="CDD" id="cd09083">
    <property type="entry name" value="EEP-1"/>
    <property type="match status" value="1"/>
</dbReference>